<feature type="transmembrane region" description="Helical" evidence="5">
    <location>
        <begin position="66"/>
        <end position="87"/>
    </location>
</feature>
<protein>
    <submittedName>
        <fullName evidence="6">CysZ-like protein</fullName>
    </submittedName>
</protein>
<keyword evidence="2 5" id="KW-0812">Transmembrane</keyword>
<comment type="subcellular location">
    <subcellularLocation>
        <location evidence="1">Membrane</location>
        <topology evidence="1">Multi-pass membrane protein</topology>
    </subcellularLocation>
</comment>
<evidence type="ECO:0000256" key="2">
    <source>
        <dbReference type="ARBA" id="ARBA00022692"/>
    </source>
</evidence>
<evidence type="ECO:0000313" key="7">
    <source>
        <dbReference type="Proteomes" id="UP000193623"/>
    </source>
</evidence>
<dbReference type="InterPro" id="IPR059112">
    <property type="entry name" value="CysZ/EI24"/>
</dbReference>
<dbReference type="Pfam" id="PF07264">
    <property type="entry name" value="EI24"/>
    <property type="match status" value="1"/>
</dbReference>
<reference evidence="6 7" key="1">
    <citation type="submission" date="2017-03" db="EMBL/GenBank/DDBJ databases">
        <authorList>
            <person name="Afonso C.L."/>
            <person name="Miller P.J."/>
            <person name="Scott M.A."/>
            <person name="Spackman E."/>
            <person name="Goraichik I."/>
            <person name="Dimitrov K.M."/>
            <person name="Suarez D.L."/>
            <person name="Swayne D.E."/>
        </authorList>
    </citation>
    <scope>NUCLEOTIDE SEQUENCE [LARGE SCALE GENOMIC DNA]</scope>
    <source>
        <strain evidence="6 7">CECT 8397</strain>
    </source>
</reference>
<dbReference type="EMBL" id="FWFT01000003">
    <property type="protein sequence ID" value="SLN43434.1"/>
    <property type="molecule type" value="Genomic_DNA"/>
</dbReference>
<organism evidence="6 7">
    <name type="scientific">Pseudooctadecabacter jejudonensis</name>
    <dbReference type="NCBI Taxonomy" id="1391910"/>
    <lineage>
        <taxon>Bacteria</taxon>
        <taxon>Pseudomonadati</taxon>
        <taxon>Pseudomonadota</taxon>
        <taxon>Alphaproteobacteria</taxon>
        <taxon>Rhodobacterales</taxon>
        <taxon>Paracoccaceae</taxon>
        <taxon>Pseudooctadecabacter</taxon>
    </lineage>
</organism>
<evidence type="ECO:0000256" key="5">
    <source>
        <dbReference type="SAM" id="Phobius"/>
    </source>
</evidence>
<evidence type="ECO:0000256" key="3">
    <source>
        <dbReference type="ARBA" id="ARBA00022989"/>
    </source>
</evidence>
<keyword evidence="7" id="KW-1185">Reference proteome</keyword>
<dbReference type="AlphaFoldDB" id="A0A1Y5SLW3"/>
<feature type="transmembrane region" description="Helical" evidence="5">
    <location>
        <begin position="191"/>
        <end position="214"/>
    </location>
</feature>
<dbReference type="RefSeq" id="WP_085864633.1">
    <property type="nucleotide sequence ID" value="NZ_FWFT01000003.1"/>
</dbReference>
<gene>
    <name evidence="6" type="ORF">PSJ8397_02225</name>
</gene>
<feature type="transmembrane region" description="Helical" evidence="5">
    <location>
        <begin position="21"/>
        <end position="46"/>
    </location>
</feature>
<proteinExistence type="predicted"/>
<evidence type="ECO:0000256" key="1">
    <source>
        <dbReference type="ARBA" id="ARBA00004141"/>
    </source>
</evidence>
<name>A0A1Y5SLW3_9RHOB</name>
<feature type="transmembrane region" description="Helical" evidence="5">
    <location>
        <begin position="126"/>
        <end position="147"/>
    </location>
</feature>
<accession>A0A1Y5SLW3</accession>
<feature type="transmembrane region" description="Helical" evidence="5">
    <location>
        <begin position="153"/>
        <end position="171"/>
    </location>
</feature>
<keyword evidence="3 5" id="KW-1133">Transmembrane helix</keyword>
<keyword evidence="4 5" id="KW-0472">Membrane</keyword>
<dbReference type="Proteomes" id="UP000193623">
    <property type="component" value="Unassembled WGS sequence"/>
</dbReference>
<evidence type="ECO:0000256" key="4">
    <source>
        <dbReference type="ARBA" id="ARBA00023136"/>
    </source>
</evidence>
<evidence type="ECO:0000313" key="6">
    <source>
        <dbReference type="EMBL" id="SLN43434.1"/>
    </source>
</evidence>
<dbReference type="OrthoDB" id="5421146at2"/>
<sequence length="230" mass="25021">MILSDVTKALAQMGDPRFRRVLALGVGLTLALLVAVYAAFLGFLGWLDPASLDLPFLGPNAFVGGLLSWGSMALMLVFSIFLMIPVASAITSLFLEDVAAAVEAQHYPHLPAATPVSWADGIRDTLSFMALLIFVNLVGLLLLPLFWFAAPVMFYLINGFLLGREYFTVAAMRRAGRQGAKDLRRRNLPQIWMAGTLIAVPLTIPVLNLLVPILGAATFTHLYHRVAATR</sequence>